<name>A0A4V1BZI8_9BURK</name>
<dbReference type="OrthoDB" id="9784936at2"/>
<evidence type="ECO:0000313" key="1">
    <source>
        <dbReference type="EMBL" id="QBY55472.1"/>
    </source>
</evidence>
<evidence type="ECO:0000313" key="2">
    <source>
        <dbReference type="Proteomes" id="UP000295294"/>
    </source>
</evidence>
<geneLocation type="plasmid" evidence="1">
    <name>unnamed1</name>
</geneLocation>
<dbReference type="EMBL" id="CP038636">
    <property type="protein sequence ID" value="QBY55472.1"/>
    <property type="molecule type" value="Genomic_DNA"/>
</dbReference>
<organism evidence="1 2">
    <name type="scientific">Cupriavidus oxalaticus</name>
    <dbReference type="NCBI Taxonomy" id="96344"/>
    <lineage>
        <taxon>Bacteria</taxon>
        <taxon>Pseudomonadati</taxon>
        <taxon>Pseudomonadota</taxon>
        <taxon>Betaproteobacteria</taxon>
        <taxon>Burkholderiales</taxon>
        <taxon>Burkholderiaceae</taxon>
        <taxon>Cupriavidus</taxon>
    </lineage>
</organism>
<accession>A0A4V1BZI8</accession>
<sequence>MEMPAGLLSQLVAAVPDDEFRQLSDKLILSLLRSEHDQVRKTISLKCACACNSERLSRILLAYIDGTDQHYYNVIHWLDFALSIPADRMLSIARDVLRHQASLD</sequence>
<proteinExistence type="predicted"/>
<dbReference type="RefSeq" id="WP_135706713.1">
    <property type="nucleotide sequence ID" value="NZ_CP038636.1"/>
</dbReference>
<dbReference type="Proteomes" id="UP000295294">
    <property type="component" value="Plasmid unnamed1"/>
</dbReference>
<dbReference type="KEGG" id="cox:E0W60_31030"/>
<reference evidence="1 2" key="1">
    <citation type="submission" date="2019-03" db="EMBL/GenBank/DDBJ databases">
        <title>Efficiently degradation of phenoxyalkanoic acid herbicides by Cupriavidus oxalaticus strain X32.</title>
        <authorList>
            <person name="Sheng X."/>
        </authorList>
    </citation>
    <scope>NUCLEOTIDE SEQUENCE [LARGE SCALE GENOMIC DNA]</scope>
    <source>
        <strain evidence="1 2">X32</strain>
        <plasmid evidence="1 2">unnamed1</plasmid>
    </source>
</reference>
<gene>
    <name evidence="1" type="ORF">E0W60_31030</name>
</gene>
<keyword evidence="1" id="KW-0614">Plasmid</keyword>
<dbReference type="AlphaFoldDB" id="A0A4V1BZI8"/>
<protein>
    <submittedName>
        <fullName evidence="1">Uncharacterized protein</fullName>
    </submittedName>
</protein>